<evidence type="ECO:0000256" key="3">
    <source>
        <dbReference type="ARBA" id="ARBA00013014"/>
    </source>
</evidence>
<evidence type="ECO:0000313" key="13">
    <source>
        <dbReference type="Proteomes" id="UP000004535"/>
    </source>
</evidence>
<dbReference type="GO" id="GO:0015940">
    <property type="term" value="P:pantothenate biosynthetic process"/>
    <property type="evidence" value="ECO:0007669"/>
    <property type="project" value="UniProtKB-UniPathway"/>
</dbReference>
<dbReference type="Proteomes" id="UP000004535">
    <property type="component" value="Unassembled WGS sequence"/>
</dbReference>
<dbReference type="InterPro" id="IPR013328">
    <property type="entry name" value="6PGD_dom2"/>
</dbReference>
<evidence type="ECO:0000256" key="9">
    <source>
        <dbReference type="ARBA" id="ARBA00048793"/>
    </source>
</evidence>
<dbReference type="InterPro" id="IPR013332">
    <property type="entry name" value="KPR_N"/>
</dbReference>
<evidence type="ECO:0000256" key="7">
    <source>
        <dbReference type="ARBA" id="ARBA00023002"/>
    </source>
</evidence>
<sequence>MKVTSLEHSHCGDTGMRAAMVGAGSLGTIIGALMTRAGKQIDLVDSYQEHVDALNACGATITGALELNVPVRALTPDQLTGRYDLVFLLTKQTVNQAILTTLLPHLHADSIVCTLQNGIPEHAVAALVGAERTVGGAVGFGATWLKPGVSSLTSSYEAVQKFAFEIGEIDGVIRPRLKVVQAYLECVGTTEIRADLMSIRFSKLLMNATFSGMSAALGCTFGDVLDDSRAMACLAFVADECIKVAHAHGVRLAEMQGKNFECFELASAADIPSKMPLYREIWGAHAKLKASMLQDLEKRRDTEIGYINGLICEKGRERGVPTPFNDRIVALVAEAQARRGVNDFSHLARFDDLLAAHVRDLPALACLDM</sequence>
<evidence type="ECO:0000256" key="6">
    <source>
        <dbReference type="ARBA" id="ARBA00022857"/>
    </source>
</evidence>
<dbReference type="AlphaFoldDB" id="B9BMP1"/>
<evidence type="ECO:0000259" key="10">
    <source>
        <dbReference type="Pfam" id="PF02558"/>
    </source>
</evidence>
<comment type="similarity">
    <text evidence="2">Belongs to the ketopantoate reductase family.</text>
</comment>
<dbReference type="GO" id="GO:0005737">
    <property type="term" value="C:cytoplasm"/>
    <property type="evidence" value="ECO:0007669"/>
    <property type="project" value="TreeGrafter"/>
</dbReference>
<dbReference type="InterPro" id="IPR036291">
    <property type="entry name" value="NAD(P)-bd_dom_sf"/>
</dbReference>
<dbReference type="GO" id="GO:0050661">
    <property type="term" value="F:NADP binding"/>
    <property type="evidence" value="ECO:0007669"/>
    <property type="project" value="TreeGrafter"/>
</dbReference>
<evidence type="ECO:0000256" key="1">
    <source>
        <dbReference type="ARBA" id="ARBA00004994"/>
    </source>
</evidence>
<keyword evidence="6" id="KW-0521">NADP</keyword>
<dbReference type="Gene3D" id="3.40.50.720">
    <property type="entry name" value="NAD(P)-binding Rossmann-like Domain"/>
    <property type="match status" value="1"/>
</dbReference>
<dbReference type="NCBIfam" id="TIGR00745">
    <property type="entry name" value="apbA_panE"/>
    <property type="match status" value="1"/>
</dbReference>
<dbReference type="PANTHER" id="PTHR43765">
    <property type="entry name" value="2-DEHYDROPANTOATE 2-REDUCTASE-RELATED"/>
    <property type="match status" value="1"/>
</dbReference>
<gene>
    <name evidence="12" type="primary">panE</name>
    <name evidence="12" type="ORF">BURMUCGD2_2113</name>
</gene>
<evidence type="ECO:0000256" key="5">
    <source>
        <dbReference type="ARBA" id="ARBA00022655"/>
    </source>
</evidence>
<feature type="domain" description="Ketopantoate reductase N-terminal" evidence="10">
    <location>
        <begin position="19"/>
        <end position="154"/>
    </location>
</feature>
<protein>
    <recommendedName>
        <fullName evidence="4">2-dehydropantoate 2-reductase</fullName>
        <ecNumber evidence="3">1.1.1.169</ecNumber>
    </recommendedName>
    <alternativeName>
        <fullName evidence="8">Ketopantoate reductase</fullName>
    </alternativeName>
</protein>
<evidence type="ECO:0000313" key="12">
    <source>
        <dbReference type="EMBL" id="EEE07901.1"/>
    </source>
</evidence>
<comment type="caution">
    <text evidence="12">The sequence shown here is derived from an EMBL/GenBank/DDBJ whole genome shotgun (WGS) entry which is preliminary data.</text>
</comment>
<evidence type="ECO:0000256" key="4">
    <source>
        <dbReference type="ARBA" id="ARBA00019465"/>
    </source>
</evidence>
<dbReference type="RefSeq" id="WP_006404899.1">
    <property type="nucleotide sequence ID" value="NZ_ACFC01000003.1"/>
</dbReference>
<dbReference type="GO" id="GO:0008677">
    <property type="term" value="F:2-dehydropantoate 2-reductase activity"/>
    <property type="evidence" value="ECO:0007669"/>
    <property type="project" value="UniProtKB-EC"/>
</dbReference>
<proteinExistence type="inferred from homology"/>
<comment type="catalytic activity">
    <reaction evidence="9">
        <text>(R)-pantoate + NADP(+) = 2-dehydropantoate + NADPH + H(+)</text>
        <dbReference type="Rhea" id="RHEA:16233"/>
        <dbReference type="ChEBI" id="CHEBI:11561"/>
        <dbReference type="ChEBI" id="CHEBI:15378"/>
        <dbReference type="ChEBI" id="CHEBI:15980"/>
        <dbReference type="ChEBI" id="CHEBI:57783"/>
        <dbReference type="ChEBI" id="CHEBI:58349"/>
        <dbReference type="EC" id="1.1.1.169"/>
    </reaction>
</comment>
<dbReference type="InterPro" id="IPR008927">
    <property type="entry name" value="6-PGluconate_DH-like_C_sf"/>
</dbReference>
<evidence type="ECO:0000256" key="2">
    <source>
        <dbReference type="ARBA" id="ARBA00007870"/>
    </source>
</evidence>
<dbReference type="InterPro" id="IPR003710">
    <property type="entry name" value="ApbA"/>
</dbReference>
<accession>B9BMP1</accession>
<dbReference type="SUPFAM" id="SSF51735">
    <property type="entry name" value="NAD(P)-binding Rossmann-fold domains"/>
    <property type="match status" value="1"/>
</dbReference>
<dbReference type="PANTHER" id="PTHR43765:SF2">
    <property type="entry name" value="2-DEHYDROPANTOATE 2-REDUCTASE"/>
    <property type="match status" value="1"/>
</dbReference>
<dbReference type="EMBL" id="ACFC01000003">
    <property type="protein sequence ID" value="EEE07901.1"/>
    <property type="molecule type" value="Genomic_DNA"/>
</dbReference>
<evidence type="ECO:0000256" key="8">
    <source>
        <dbReference type="ARBA" id="ARBA00032024"/>
    </source>
</evidence>
<feature type="domain" description="Ketopantoate reductase C-terminal" evidence="11">
    <location>
        <begin position="195"/>
        <end position="334"/>
    </location>
</feature>
<comment type="pathway">
    <text evidence="1">Cofactor biosynthesis; (R)-pantothenate biosynthesis; (R)-pantoate from 3-methyl-2-oxobutanoate: step 2/2.</text>
</comment>
<dbReference type="EC" id="1.1.1.169" evidence="3"/>
<evidence type="ECO:0000259" key="11">
    <source>
        <dbReference type="Pfam" id="PF08546"/>
    </source>
</evidence>
<organism evidence="12 13">
    <name type="scientific">Burkholderia multivorans CGD2</name>
    <dbReference type="NCBI Taxonomy" id="513052"/>
    <lineage>
        <taxon>Bacteria</taxon>
        <taxon>Pseudomonadati</taxon>
        <taxon>Pseudomonadota</taxon>
        <taxon>Betaproteobacteria</taxon>
        <taxon>Burkholderiales</taxon>
        <taxon>Burkholderiaceae</taxon>
        <taxon>Burkholderia</taxon>
        <taxon>Burkholderia cepacia complex</taxon>
    </lineage>
</organism>
<name>B9BMP1_9BURK</name>
<keyword evidence="5" id="KW-0566">Pantothenate biosynthesis</keyword>
<dbReference type="Pfam" id="PF02558">
    <property type="entry name" value="ApbA"/>
    <property type="match status" value="1"/>
</dbReference>
<dbReference type="InterPro" id="IPR050838">
    <property type="entry name" value="Ketopantoate_reductase"/>
</dbReference>
<dbReference type="Pfam" id="PF08546">
    <property type="entry name" value="ApbA_C"/>
    <property type="match status" value="1"/>
</dbReference>
<dbReference type="SUPFAM" id="SSF48179">
    <property type="entry name" value="6-phosphogluconate dehydrogenase C-terminal domain-like"/>
    <property type="match status" value="1"/>
</dbReference>
<dbReference type="UniPathway" id="UPA00028">
    <property type="reaction ID" value="UER00004"/>
</dbReference>
<dbReference type="Gene3D" id="1.10.1040.10">
    <property type="entry name" value="N-(1-d-carboxylethyl)-l-norvaline Dehydrogenase, domain 2"/>
    <property type="match status" value="1"/>
</dbReference>
<reference evidence="12 13" key="1">
    <citation type="journal article" date="2012" name="J. Bacteriol.">
        <title>Draft Genome Sequence Determination for Cystic Fibrosis and Chronic Granulomatous Disease Burkholderia multivorans Isolates.</title>
        <authorList>
            <person name="Varga J.J."/>
            <person name="Losada L."/>
            <person name="Zelazny A.M."/>
            <person name="Brinkac L."/>
            <person name="Harkins D."/>
            <person name="Radune D."/>
            <person name="Hostetler J."/>
            <person name="Sampaio E.P."/>
            <person name="Ronning C.M."/>
            <person name="Nierman W.C."/>
            <person name="Greenberg D.E."/>
            <person name="Holland S.M."/>
            <person name="Goldberg J.B."/>
        </authorList>
    </citation>
    <scope>NUCLEOTIDE SEQUENCE [LARGE SCALE GENOMIC DNA]</scope>
    <source>
        <strain evidence="12 13">CGD2</strain>
    </source>
</reference>
<dbReference type="InterPro" id="IPR013752">
    <property type="entry name" value="KPA_reductase"/>
</dbReference>
<keyword evidence="7 12" id="KW-0560">Oxidoreductase</keyword>